<feature type="region of interest" description="Disordered" evidence="2">
    <location>
        <begin position="400"/>
        <end position="441"/>
    </location>
</feature>
<dbReference type="CDD" id="cd17731">
    <property type="entry name" value="BRCT_TopBP1_rpt2_like"/>
    <property type="match status" value="1"/>
</dbReference>
<sequence>MRRRGFKSTKVPNVKLRPAQPSQRTRDPLPENVWAQDSQFPSDDTGIIDTCPRPFSGIVLCATGVLDKPGLFRQAAELGAATCSAFTDRVTHLISEQHGGAKYMCALERKIPILSPEWITENYQIWLRGDDVDLEESTKKHRLPIFSGVVICLSGVEDIKRRTRINKYVTQYGGTFLKNLERPVRVTHLLCSGEKETDKMHYAEKFNRKREADIKLVWEEWFWDSLEFGGRFDEDKYQVRQPRPERRQCPVEELSTPTLPSREILDSSHDTQRVTTKDDDEEPASIQRVPAIQLRIWESLLKHRGFKIDVEQGRLIRSPTKSQTQRTCPEENDIGEERPARAGGTLNPRASFLASAGFRRANSFTVPANKSVRRILSTRKVLAVPEAADDDMEANNVQMAIDTPGAGPSVPRSDRASSLNACDADMNDPSQRPNAEAPDPTPGIFSGKRFLLLGEADSLSVRDAVKNSGGSFVEGDDTWDERYEHSVDFVIVRLASGSSLFCGLPSSASASYRSKFRTECWLESCIFQERVCEPSQHVSFTPVGIPCPIDAAEKVFISFSGLDESEKYFMSRLVKALGLNLLPAFSKRTTHLFCPSAQGLKYEKAKEWGIPVVSMVWIEELKKNGRVPAVDPYFVVGQGSTNIKTGKGKVTKAEKLETAKEDVKGKGRAVEDDTRMADITNGRSQNQDEPQSLVFQPQITSTQKNPPPGDDPPVPIPSLSKLVLSSPTGSFGQPNGLLCNPEEAPPPSNQLDEELVAVDVAKPEPTQTPDIAPVSALDKGKGKALVNTHSEPAISSIPVYPNPIIRRLATEADVNGSGEVDFVPSSRTPSPVKMSALKKRTSTGSMKGRSRNGLIRKKSGSISPLKGGHHQQRPMEIDEERARALHESLANLLNDKGPSNLLGKRRSEEGDEGVNGDAANERVGKRPRPVRLKPRLRPQEPAPLQPYQPTGADDLSFEFGGNPVEVREEVQEESIRVTYEDPGQRDEKRKLMRLFEKEDDDSEVEIISVKKTAIKSGLTGRRKGRKSTA</sequence>
<feature type="region of interest" description="Disordered" evidence="2">
    <location>
        <begin position="659"/>
        <end position="692"/>
    </location>
</feature>
<feature type="compositionally biased region" description="Polar residues" evidence="2">
    <location>
        <begin position="681"/>
        <end position="692"/>
    </location>
</feature>
<dbReference type="EMBL" id="CM032188">
    <property type="protein sequence ID" value="KAG7088076.1"/>
    <property type="molecule type" value="Genomic_DNA"/>
</dbReference>
<keyword evidence="1" id="KW-0677">Repeat</keyword>
<feature type="compositionally biased region" description="Basic residues" evidence="2">
    <location>
        <begin position="848"/>
        <end position="859"/>
    </location>
</feature>
<dbReference type="GO" id="GO:0006270">
    <property type="term" value="P:DNA replication initiation"/>
    <property type="evidence" value="ECO:0007669"/>
    <property type="project" value="TreeGrafter"/>
</dbReference>
<dbReference type="Proteomes" id="UP001049176">
    <property type="component" value="Chromosome 8"/>
</dbReference>
<evidence type="ECO:0000313" key="4">
    <source>
        <dbReference type="EMBL" id="KAG7088076.1"/>
    </source>
</evidence>
<dbReference type="RefSeq" id="XP_043004547.1">
    <property type="nucleotide sequence ID" value="XM_043157181.1"/>
</dbReference>
<dbReference type="PANTHER" id="PTHR13561:SF20">
    <property type="entry name" value="DNA TOPOISOMERASE 2-BINDING PROTEIN 1"/>
    <property type="match status" value="1"/>
</dbReference>
<dbReference type="Gene3D" id="3.40.50.10190">
    <property type="entry name" value="BRCT domain"/>
    <property type="match status" value="4"/>
</dbReference>
<name>A0A9P7RQS9_9AGAR</name>
<evidence type="ECO:0000256" key="1">
    <source>
        <dbReference type="ARBA" id="ARBA00022737"/>
    </source>
</evidence>
<dbReference type="GeneID" id="66081182"/>
<dbReference type="AlphaFoldDB" id="A0A9P7RQS9"/>
<accession>A0A9P7RQS9</accession>
<protein>
    <recommendedName>
        <fullName evidence="3">BRCT domain-containing protein</fullName>
    </recommendedName>
</protein>
<evidence type="ECO:0000313" key="5">
    <source>
        <dbReference type="Proteomes" id="UP001049176"/>
    </source>
</evidence>
<feature type="region of interest" description="Disordered" evidence="2">
    <location>
        <begin position="817"/>
        <end position="959"/>
    </location>
</feature>
<feature type="domain" description="BRCT" evidence="3">
    <location>
        <begin position="440"/>
        <end position="539"/>
    </location>
</feature>
<dbReference type="InterPro" id="IPR036420">
    <property type="entry name" value="BRCT_dom_sf"/>
</dbReference>
<dbReference type="KEGG" id="more:E1B28_012107"/>
<reference evidence="4" key="1">
    <citation type="journal article" date="2021" name="Genome Biol. Evol.">
        <title>The assembled and annotated genome of the fairy-ring fungus Marasmius oreades.</title>
        <authorList>
            <person name="Hiltunen M."/>
            <person name="Ament-Velasquez S.L."/>
            <person name="Johannesson H."/>
        </authorList>
    </citation>
    <scope>NUCLEOTIDE SEQUENCE</scope>
    <source>
        <strain evidence="4">03SP1</strain>
    </source>
</reference>
<dbReference type="SUPFAM" id="SSF52113">
    <property type="entry name" value="BRCT domain"/>
    <property type="match status" value="3"/>
</dbReference>
<keyword evidence="5" id="KW-1185">Reference proteome</keyword>
<feature type="compositionally biased region" description="Basic and acidic residues" evidence="2">
    <location>
        <begin position="263"/>
        <end position="277"/>
    </location>
</feature>
<proteinExistence type="predicted"/>
<feature type="compositionally biased region" description="Basic residues" evidence="2">
    <location>
        <begin position="925"/>
        <end position="936"/>
    </location>
</feature>
<feature type="region of interest" description="Disordered" evidence="2">
    <location>
        <begin position="1"/>
        <end position="37"/>
    </location>
</feature>
<feature type="compositionally biased region" description="Basic and acidic residues" evidence="2">
    <location>
        <begin position="239"/>
        <end position="250"/>
    </location>
</feature>
<feature type="compositionally biased region" description="Basic and acidic residues" evidence="2">
    <location>
        <begin position="873"/>
        <end position="886"/>
    </location>
</feature>
<dbReference type="GO" id="GO:0007095">
    <property type="term" value="P:mitotic G2 DNA damage checkpoint signaling"/>
    <property type="evidence" value="ECO:0007669"/>
    <property type="project" value="TreeGrafter"/>
</dbReference>
<evidence type="ECO:0000259" key="3">
    <source>
        <dbReference type="PROSITE" id="PS50172"/>
    </source>
</evidence>
<organism evidence="4 5">
    <name type="scientific">Marasmius oreades</name>
    <name type="common">fairy-ring Marasmius</name>
    <dbReference type="NCBI Taxonomy" id="181124"/>
    <lineage>
        <taxon>Eukaryota</taxon>
        <taxon>Fungi</taxon>
        <taxon>Dikarya</taxon>
        <taxon>Basidiomycota</taxon>
        <taxon>Agaricomycotina</taxon>
        <taxon>Agaricomycetes</taxon>
        <taxon>Agaricomycetidae</taxon>
        <taxon>Agaricales</taxon>
        <taxon>Marasmiineae</taxon>
        <taxon>Marasmiaceae</taxon>
        <taxon>Marasmius</taxon>
    </lineage>
</organism>
<feature type="region of interest" description="Disordered" evidence="2">
    <location>
        <begin position="239"/>
        <end position="283"/>
    </location>
</feature>
<dbReference type="SMART" id="SM00292">
    <property type="entry name" value="BRCT"/>
    <property type="match status" value="3"/>
</dbReference>
<feature type="domain" description="BRCT" evidence="3">
    <location>
        <begin position="141"/>
        <end position="239"/>
    </location>
</feature>
<dbReference type="Pfam" id="PF12738">
    <property type="entry name" value="PTCB-BRCT"/>
    <property type="match status" value="2"/>
</dbReference>
<dbReference type="OrthoDB" id="251770at2759"/>
<feature type="domain" description="BRCT" evidence="3">
    <location>
        <begin position="559"/>
        <end position="635"/>
    </location>
</feature>
<dbReference type="PROSITE" id="PS50172">
    <property type="entry name" value="BRCT"/>
    <property type="match status" value="4"/>
</dbReference>
<dbReference type="InterPro" id="IPR059215">
    <property type="entry name" value="BRCT2_TopBP1-like"/>
</dbReference>
<feature type="region of interest" description="Disordered" evidence="2">
    <location>
        <begin position="319"/>
        <end position="347"/>
    </location>
</feature>
<comment type="caution">
    <text evidence="4">The sequence shown here is derived from an EMBL/GenBank/DDBJ whole genome shotgun (WGS) entry which is preliminary data.</text>
</comment>
<feature type="domain" description="BRCT" evidence="3">
    <location>
        <begin position="50"/>
        <end position="124"/>
    </location>
</feature>
<gene>
    <name evidence="4" type="ORF">E1B28_012107</name>
</gene>
<feature type="compositionally biased region" description="Basic and acidic residues" evidence="2">
    <location>
        <begin position="659"/>
        <end position="676"/>
    </location>
</feature>
<dbReference type="InterPro" id="IPR001357">
    <property type="entry name" value="BRCT_dom"/>
</dbReference>
<dbReference type="GO" id="GO:0033314">
    <property type="term" value="P:mitotic DNA replication checkpoint signaling"/>
    <property type="evidence" value="ECO:0007669"/>
    <property type="project" value="TreeGrafter"/>
</dbReference>
<dbReference type="PANTHER" id="PTHR13561">
    <property type="entry name" value="DNA REPLICATION REGULATOR DPB11-RELATED"/>
    <property type="match status" value="1"/>
</dbReference>
<dbReference type="Pfam" id="PF00533">
    <property type="entry name" value="BRCT"/>
    <property type="match status" value="1"/>
</dbReference>
<evidence type="ECO:0000256" key="2">
    <source>
        <dbReference type="SAM" id="MobiDB-lite"/>
    </source>
</evidence>